<dbReference type="Pfam" id="PF13735">
    <property type="entry name" value="tRNA_NucTran2_2"/>
    <property type="match status" value="1"/>
</dbReference>
<organism evidence="13 14">
    <name type="scientific">Clostridium manihotivorum</name>
    <dbReference type="NCBI Taxonomy" id="2320868"/>
    <lineage>
        <taxon>Bacteria</taxon>
        <taxon>Bacillati</taxon>
        <taxon>Bacillota</taxon>
        <taxon>Clostridia</taxon>
        <taxon>Eubacteriales</taxon>
        <taxon>Clostridiaceae</taxon>
        <taxon>Clostridium</taxon>
    </lineage>
</organism>
<evidence type="ECO:0000256" key="3">
    <source>
        <dbReference type="ARBA" id="ARBA00022694"/>
    </source>
</evidence>
<keyword evidence="7" id="KW-0460">Magnesium</keyword>
<dbReference type="Pfam" id="PF01743">
    <property type="entry name" value="PolyA_pol"/>
    <property type="match status" value="1"/>
</dbReference>
<dbReference type="InterPro" id="IPR050264">
    <property type="entry name" value="Bact_CCA-adding_enz_type3_sf"/>
</dbReference>
<feature type="domain" description="Poly A polymerase head" evidence="10">
    <location>
        <begin position="21"/>
        <end position="140"/>
    </location>
</feature>
<dbReference type="AlphaFoldDB" id="A0A410DMV0"/>
<feature type="domain" description="tRNA nucleotidyltransferase/poly(A) polymerase RNA and SrmB- binding" evidence="11">
    <location>
        <begin position="168"/>
        <end position="228"/>
    </location>
</feature>
<dbReference type="InterPro" id="IPR003607">
    <property type="entry name" value="HD/PDEase_dom"/>
</dbReference>
<dbReference type="SUPFAM" id="SSF81891">
    <property type="entry name" value="Poly A polymerase C-terminal region-like"/>
    <property type="match status" value="1"/>
</dbReference>
<dbReference type="PANTHER" id="PTHR46173">
    <property type="entry name" value="CCA TRNA NUCLEOTIDYLTRANSFERASE 1, MITOCHONDRIAL"/>
    <property type="match status" value="1"/>
</dbReference>
<protein>
    <submittedName>
        <fullName evidence="13">CCA tRNA nucleotidyltransferase</fullName>
    </submittedName>
</protein>
<dbReference type="InterPro" id="IPR043519">
    <property type="entry name" value="NT_sf"/>
</dbReference>
<comment type="similarity">
    <text evidence="9">Belongs to the tRNA nucleotidyltransferase/poly(A) polymerase family.</text>
</comment>
<dbReference type="Pfam" id="PF12627">
    <property type="entry name" value="PolyA_pol_RNAbd"/>
    <property type="match status" value="1"/>
</dbReference>
<sequence length="448" mass="51118">MNIPKEVKFIIDKFYENGYEAFIVGGCVRDSLREVSPHDYDITTNALPDKIQELFEKTIPTGIKHGTVTVLIHGNSYEVTTYRIDGEYIDNRRPESVEFVSDIKEDLSRRDFTINAMAYNSNEGLIDYFNGNEDLQNKLIKAVGDPDKRFNEDGLRMMRAIRFAAQLGFTIEEKTLTSIKKNNDLIKNISAERIRDEFIKLIISDNPSLGLRLLADTGILEHILPELAICIGFDQHTPYHDKDIFNHTISVVEKVPNIVYLRLAALFHDIAKPICFTLDENNIGHFYGHNNKGENLTRKILRRLRVDNLTTDMTCTLVKEHMNVLVAPTDIALKRMINRVGKSLVFDLFKLQRADILSSAPPFLYLAHVDIMENKINEILNSKAPLSSKELAINGNDLINELGLKPGKHLGELLNYLLEKVLKDPSLNSREKLFELAKEYQAYNKPSK</sequence>
<evidence type="ECO:0000256" key="9">
    <source>
        <dbReference type="RuleBase" id="RU003953"/>
    </source>
</evidence>
<evidence type="ECO:0000256" key="4">
    <source>
        <dbReference type="ARBA" id="ARBA00022695"/>
    </source>
</evidence>
<reference evidence="13 14" key="1">
    <citation type="submission" date="2018-01" db="EMBL/GenBank/DDBJ databases">
        <title>Genome Sequencing and Assembly of Anaerobacter polyendosporus strain CT4.</title>
        <authorList>
            <person name="Tachaapaikoon C."/>
            <person name="Sutheeworapong S."/>
            <person name="Jenjaroenpun P."/>
            <person name="Wongsurawat T."/>
            <person name="Nookeaw I."/>
            <person name="Cheawchanlertfa P."/>
            <person name="Kosugi A."/>
            <person name="Cheevadhanarak S."/>
            <person name="Ratanakhanokchai K."/>
        </authorList>
    </citation>
    <scope>NUCLEOTIDE SEQUENCE [LARGE SCALE GENOMIC DNA]</scope>
    <source>
        <strain evidence="13 14">CT4</strain>
    </source>
</reference>
<dbReference type="EMBL" id="CP025746">
    <property type="protein sequence ID" value="QAA30386.1"/>
    <property type="molecule type" value="Genomic_DNA"/>
</dbReference>
<accession>A0A410DMV0</accession>
<evidence type="ECO:0000259" key="11">
    <source>
        <dbReference type="Pfam" id="PF12627"/>
    </source>
</evidence>
<evidence type="ECO:0000313" key="14">
    <source>
        <dbReference type="Proteomes" id="UP000286268"/>
    </source>
</evidence>
<proteinExistence type="inferred from homology"/>
<dbReference type="CDD" id="cd05398">
    <property type="entry name" value="NT_ClassII-CCAase"/>
    <property type="match status" value="1"/>
</dbReference>
<dbReference type="GO" id="GO:0000166">
    <property type="term" value="F:nucleotide binding"/>
    <property type="evidence" value="ECO:0007669"/>
    <property type="project" value="UniProtKB-KW"/>
</dbReference>
<evidence type="ECO:0000256" key="7">
    <source>
        <dbReference type="ARBA" id="ARBA00022842"/>
    </source>
</evidence>
<keyword evidence="5" id="KW-0479">Metal-binding</keyword>
<dbReference type="Gene3D" id="3.30.460.10">
    <property type="entry name" value="Beta Polymerase, domain 2"/>
    <property type="match status" value="1"/>
</dbReference>
<dbReference type="InterPro" id="IPR032828">
    <property type="entry name" value="PolyA_RNA-bd"/>
</dbReference>
<keyword evidence="3" id="KW-0819">tRNA processing</keyword>
<dbReference type="PANTHER" id="PTHR46173:SF1">
    <property type="entry name" value="CCA TRNA NUCLEOTIDYLTRANSFERASE 1, MITOCHONDRIAL"/>
    <property type="match status" value="1"/>
</dbReference>
<evidence type="ECO:0000256" key="6">
    <source>
        <dbReference type="ARBA" id="ARBA00022741"/>
    </source>
</evidence>
<dbReference type="CDD" id="cd00077">
    <property type="entry name" value="HDc"/>
    <property type="match status" value="1"/>
</dbReference>
<evidence type="ECO:0000259" key="12">
    <source>
        <dbReference type="Pfam" id="PF13735"/>
    </source>
</evidence>
<dbReference type="NCBIfam" id="NF009814">
    <property type="entry name" value="PRK13299.1"/>
    <property type="match status" value="1"/>
</dbReference>
<evidence type="ECO:0000256" key="1">
    <source>
        <dbReference type="ARBA" id="ARBA00001946"/>
    </source>
</evidence>
<dbReference type="GO" id="GO:0046872">
    <property type="term" value="F:metal ion binding"/>
    <property type="evidence" value="ECO:0007669"/>
    <property type="project" value="UniProtKB-KW"/>
</dbReference>
<dbReference type="Gene3D" id="1.10.246.80">
    <property type="match status" value="1"/>
</dbReference>
<dbReference type="GO" id="GO:0000049">
    <property type="term" value="F:tRNA binding"/>
    <property type="evidence" value="ECO:0007669"/>
    <property type="project" value="TreeGrafter"/>
</dbReference>
<evidence type="ECO:0000259" key="10">
    <source>
        <dbReference type="Pfam" id="PF01743"/>
    </source>
</evidence>
<feature type="domain" description="CCA-adding enzyme C-terminal" evidence="12">
    <location>
        <begin position="298"/>
        <end position="436"/>
    </location>
</feature>
<dbReference type="Gene3D" id="1.10.3090.10">
    <property type="entry name" value="cca-adding enzyme, domain 2"/>
    <property type="match status" value="1"/>
</dbReference>
<dbReference type="InterPro" id="IPR032810">
    <property type="entry name" value="CCA-adding_enz_C"/>
</dbReference>
<dbReference type="Proteomes" id="UP000286268">
    <property type="component" value="Chromosome"/>
</dbReference>
<keyword evidence="6" id="KW-0547">Nucleotide-binding</keyword>
<evidence type="ECO:0000256" key="8">
    <source>
        <dbReference type="ARBA" id="ARBA00022884"/>
    </source>
</evidence>
<keyword evidence="14" id="KW-1185">Reference proteome</keyword>
<keyword evidence="2 9" id="KW-0808">Transferase</keyword>
<dbReference type="GO" id="GO:0008033">
    <property type="term" value="P:tRNA processing"/>
    <property type="evidence" value="ECO:0007669"/>
    <property type="project" value="UniProtKB-KW"/>
</dbReference>
<dbReference type="InterPro" id="IPR002646">
    <property type="entry name" value="PolA_pol_head_dom"/>
</dbReference>
<comment type="cofactor">
    <cofactor evidence="1">
        <name>Mg(2+)</name>
        <dbReference type="ChEBI" id="CHEBI:18420"/>
    </cofactor>
</comment>
<keyword evidence="4" id="KW-0548">Nucleotidyltransferase</keyword>
<dbReference type="GO" id="GO:0016779">
    <property type="term" value="F:nucleotidyltransferase activity"/>
    <property type="evidence" value="ECO:0007669"/>
    <property type="project" value="UniProtKB-KW"/>
</dbReference>
<evidence type="ECO:0000313" key="13">
    <source>
        <dbReference type="EMBL" id="QAA30386.1"/>
    </source>
</evidence>
<dbReference type="RefSeq" id="WP_128210836.1">
    <property type="nucleotide sequence ID" value="NZ_CP025746.1"/>
</dbReference>
<evidence type="ECO:0000256" key="2">
    <source>
        <dbReference type="ARBA" id="ARBA00022679"/>
    </source>
</evidence>
<evidence type="ECO:0000256" key="5">
    <source>
        <dbReference type="ARBA" id="ARBA00022723"/>
    </source>
</evidence>
<dbReference type="SUPFAM" id="SSF81301">
    <property type="entry name" value="Nucleotidyltransferase"/>
    <property type="match status" value="1"/>
</dbReference>
<dbReference type="OrthoDB" id="9805698at2"/>
<gene>
    <name evidence="13" type="ORF">C1I91_01080</name>
</gene>
<keyword evidence="8 9" id="KW-0694">RNA-binding</keyword>
<name>A0A410DMV0_9CLOT</name>
<dbReference type="KEGG" id="cmah:C1I91_01080"/>